<dbReference type="Gene3D" id="3.90.950.20">
    <property type="entry name" value="CinA-like"/>
    <property type="match status" value="1"/>
</dbReference>
<organism evidence="2 3">
    <name type="scientific">Dyadobacter subterraneus</name>
    <dbReference type="NCBI Taxonomy" id="2773304"/>
    <lineage>
        <taxon>Bacteria</taxon>
        <taxon>Pseudomonadati</taxon>
        <taxon>Bacteroidota</taxon>
        <taxon>Cytophagia</taxon>
        <taxon>Cytophagales</taxon>
        <taxon>Spirosomataceae</taxon>
        <taxon>Dyadobacter</taxon>
    </lineage>
</organism>
<evidence type="ECO:0000313" key="3">
    <source>
        <dbReference type="Proteomes" id="UP000634134"/>
    </source>
</evidence>
<dbReference type="EMBL" id="JACYGY010000001">
    <property type="protein sequence ID" value="MBE9464236.1"/>
    <property type="molecule type" value="Genomic_DNA"/>
</dbReference>
<accession>A0ABR9WH53</accession>
<dbReference type="Proteomes" id="UP000634134">
    <property type="component" value="Unassembled WGS sequence"/>
</dbReference>
<comment type="caution">
    <text evidence="2">The sequence shown here is derived from an EMBL/GenBank/DDBJ whole genome shotgun (WGS) entry which is preliminary data.</text>
</comment>
<name>A0ABR9WH53_9BACT</name>
<dbReference type="InterPro" id="IPR036653">
    <property type="entry name" value="CinA-like_C"/>
</dbReference>
<dbReference type="RefSeq" id="WP_194122309.1">
    <property type="nucleotide sequence ID" value="NZ_JACYGY010000001.1"/>
</dbReference>
<evidence type="ECO:0000313" key="2">
    <source>
        <dbReference type="EMBL" id="MBE9464236.1"/>
    </source>
</evidence>
<evidence type="ECO:0000259" key="1">
    <source>
        <dbReference type="Pfam" id="PF02464"/>
    </source>
</evidence>
<dbReference type="NCBIfam" id="TIGR00199">
    <property type="entry name" value="PncC_domain"/>
    <property type="match status" value="1"/>
</dbReference>
<feature type="domain" description="CinA C-terminal" evidence="1">
    <location>
        <begin position="10"/>
        <end position="154"/>
    </location>
</feature>
<dbReference type="InterPro" id="IPR008136">
    <property type="entry name" value="CinA_C"/>
</dbReference>
<dbReference type="Pfam" id="PF02464">
    <property type="entry name" value="CinA"/>
    <property type="match status" value="1"/>
</dbReference>
<dbReference type="SUPFAM" id="SSF142433">
    <property type="entry name" value="CinA-like"/>
    <property type="match status" value="1"/>
</dbReference>
<protein>
    <submittedName>
        <fullName evidence="2">CinA family protein</fullName>
    </submittedName>
</protein>
<gene>
    <name evidence="2" type="ORF">IEE83_20305</name>
</gene>
<keyword evidence="3" id="KW-1185">Reference proteome</keyword>
<proteinExistence type="predicted"/>
<reference evidence="3" key="1">
    <citation type="submission" date="2023-07" db="EMBL/GenBank/DDBJ databases">
        <title>Dyadobacter sp. nov 'subterranea' isolated from contaminted grondwater.</title>
        <authorList>
            <person name="Szabo I."/>
            <person name="Al-Omari J."/>
            <person name="Szerdahelyi S.G."/>
            <person name="Rado J."/>
        </authorList>
    </citation>
    <scope>NUCLEOTIDE SEQUENCE [LARGE SCALE GENOMIC DNA]</scope>
    <source>
        <strain evidence="3">UP-52</strain>
    </source>
</reference>
<sequence length="160" mass="17359">MPSQHVINCSHVMAERNLTIAFVESATGGRMASEFSLVPNAGKTLIGGLVCYDACMKEDILGVPADVIEKYTPESEQVTKELAARLRKFMKADIHVAVTGLTTEGGSETPEKPVGTMFVHAYLKEKSIAFHDTFEGSPEEIILQTIDRTAKLVMGELATT</sequence>